<accession>A0A7J9D7R9</accession>
<dbReference type="InterPro" id="IPR044730">
    <property type="entry name" value="RNase_H-like_dom_plant"/>
</dbReference>
<dbReference type="InterPro" id="IPR002156">
    <property type="entry name" value="RNaseH_domain"/>
</dbReference>
<dbReference type="Proteomes" id="UP000593579">
    <property type="component" value="Unassembled WGS sequence"/>
</dbReference>
<dbReference type="OrthoDB" id="977403at2759"/>
<proteinExistence type="predicted"/>
<dbReference type="PANTHER" id="PTHR47074">
    <property type="entry name" value="BNAC02G40300D PROTEIN"/>
    <property type="match status" value="1"/>
</dbReference>
<name>A0A7J9D7R9_GOSGO</name>
<dbReference type="AlphaFoldDB" id="A0A7J9D7R9"/>
<reference evidence="2 3" key="1">
    <citation type="journal article" date="2019" name="Genome Biol. Evol.">
        <title>Insights into the evolution of the New World diploid cottons (Gossypium, subgenus Houzingenia) based on genome sequencing.</title>
        <authorList>
            <person name="Grover C.E."/>
            <person name="Arick M.A. 2nd"/>
            <person name="Thrash A."/>
            <person name="Conover J.L."/>
            <person name="Sanders W.S."/>
            <person name="Peterson D.G."/>
            <person name="Frelichowski J.E."/>
            <person name="Scheffler J.A."/>
            <person name="Scheffler B.E."/>
            <person name="Wendel J.F."/>
        </authorList>
    </citation>
    <scope>NUCLEOTIDE SEQUENCE [LARGE SCALE GENOMIC DNA]</scope>
    <source>
        <strain evidence="2">5</strain>
        <tissue evidence="2">Leaf</tissue>
    </source>
</reference>
<feature type="domain" description="RNase H type-1" evidence="1">
    <location>
        <begin position="130"/>
        <end position="250"/>
    </location>
</feature>
<dbReference type="GO" id="GO:0004523">
    <property type="term" value="F:RNA-DNA hybrid ribonuclease activity"/>
    <property type="evidence" value="ECO:0007669"/>
    <property type="project" value="InterPro"/>
</dbReference>
<evidence type="ECO:0000259" key="1">
    <source>
        <dbReference type="Pfam" id="PF13456"/>
    </source>
</evidence>
<dbReference type="InterPro" id="IPR052929">
    <property type="entry name" value="RNase_H-like_EbsB-rel"/>
</dbReference>
<dbReference type="CDD" id="cd06222">
    <property type="entry name" value="RNase_H_like"/>
    <property type="match status" value="1"/>
</dbReference>
<evidence type="ECO:0000313" key="3">
    <source>
        <dbReference type="Proteomes" id="UP000593579"/>
    </source>
</evidence>
<dbReference type="SUPFAM" id="SSF53098">
    <property type="entry name" value="Ribonuclease H-like"/>
    <property type="match status" value="1"/>
</dbReference>
<organism evidence="2 3">
    <name type="scientific">Gossypium gossypioides</name>
    <name type="common">Mexican cotton</name>
    <name type="synonym">Selera gossypioides</name>
    <dbReference type="NCBI Taxonomy" id="34282"/>
    <lineage>
        <taxon>Eukaryota</taxon>
        <taxon>Viridiplantae</taxon>
        <taxon>Streptophyta</taxon>
        <taxon>Embryophyta</taxon>
        <taxon>Tracheophyta</taxon>
        <taxon>Spermatophyta</taxon>
        <taxon>Magnoliopsida</taxon>
        <taxon>eudicotyledons</taxon>
        <taxon>Gunneridae</taxon>
        <taxon>Pentapetalae</taxon>
        <taxon>rosids</taxon>
        <taxon>malvids</taxon>
        <taxon>Malvales</taxon>
        <taxon>Malvaceae</taxon>
        <taxon>Malvoideae</taxon>
        <taxon>Gossypium</taxon>
    </lineage>
</organism>
<comment type="caution">
    <text evidence="2">The sequence shown here is derived from an EMBL/GenBank/DDBJ whole genome shotgun (WGS) entry which is preliminary data.</text>
</comment>
<keyword evidence="3" id="KW-1185">Reference proteome</keyword>
<dbReference type="InterPro" id="IPR036397">
    <property type="entry name" value="RNaseH_sf"/>
</dbReference>
<protein>
    <recommendedName>
        <fullName evidence="1">RNase H type-1 domain-containing protein</fullName>
    </recommendedName>
</protein>
<evidence type="ECO:0000313" key="2">
    <source>
        <dbReference type="EMBL" id="MBA0756783.1"/>
    </source>
</evidence>
<dbReference type="GO" id="GO:0003676">
    <property type="term" value="F:nucleic acid binding"/>
    <property type="evidence" value="ECO:0007669"/>
    <property type="project" value="InterPro"/>
</dbReference>
<dbReference type="PANTHER" id="PTHR47074:SF48">
    <property type="entry name" value="POLYNUCLEOTIDYL TRANSFERASE, RIBONUCLEASE H-LIKE SUPERFAMILY PROTEIN"/>
    <property type="match status" value="1"/>
</dbReference>
<dbReference type="EMBL" id="JABEZY010342616">
    <property type="protein sequence ID" value="MBA0756783.1"/>
    <property type="molecule type" value="Genomic_DNA"/>
</dbReference>
<dbReference type="Pfam" id="PF13456">
    <property type="entry name" value="RVT_3"/>
    <property type="match status" value="1"/>
</dbReference>
<dbReference type="Gene3D" id="3.30.420.10">
    <property type="entry name" value="Ribonuclease H-like superfamily/Ribonuclease H"/>
    <property type="match status" value="1"/>
</dbReference>
<sequence>MCPRCGVERETLVHALRECPSARAVLRYGGLNQKLFEGTYDRCVDWIEDAARVMDKKAMSDFISTLWNIWSSRNSKVFRNIEEDANVTWDMAAALNRDFRIFNLLDRPMIPKPVVERDWQKPESGVIKINFDATIHENTGWYGLVARDTDGFVLGGRVGMSNNVSSIEWAEMHAMEVSINYARSKNWKCVAIESDCASIVNRFNSSKEDLTLMGHQLKEIRKFTVGFNFFTVKWVPRCCNRVADALSNWANLNKSCMDFNMDFPTEIHDIVLNDAIK</sequence>
<dbReference type="InterPro" id="IPR012337">
    <property type="entry name" value="RNaseH-like_sf"/>
</dbReference>
<gene>
    <name evidence="2" type="ORF">Gogos_022422</name>
</gene>